<dbReference type="GO" id="GO:0044547">
    <property type="term" value="F:DNA topoisomerase binding"/>
    <property type="evidence" value="ECO:0007669"/>
    <property type="project" value="TreeGrafter"/>
</dbReference>
<dbReference type="InterPro" id="IPR036397">
    <property type="entry name" value="RNaseH_sf"/>
</dbReference>
<reference evidence="1 2" key="1">
    <citation type="submission" date="2015-07" db="EMBL/GenBank/DDBJ databases">
        <title>The genome of Dufourea novaeangliae.</title>
        <authorList>
            <person name="Pan H."/>
            <person name="Kapheim K."/>
        </authorList>
    </citation>
    <scope>NUCLEOTIDE SEQUENCE [LARGE SCALE GENOMIC DNA]</scope>
    <source>
        <strain evidence="1">0120121106</strain>
        <tissue evidence="1">Whole body</tissue>
    </source>
</reference>
<dbReference type="InterPro" id="IPR052709">
    <property type="entry name" value="Transposase-MT_Hybrid"/>
</dbReference>
<gene>
    <name evidence="1" type="ORF">WN55_01794</name>
</gene>
<dbReference type="PANTHER" id="PTHR46060">
    <property type="entry name" value="MARINER MOS1 TRANSPOSASE-LIKE PROTEIN"/>
    <property type="match status" value="1"/>
</dbReference>
<dbReference type="Gene3D" id="3.30.420.10">
    <property type="entry name" value="Ribonuclease H-like superfamily/Ribonuclease H"/>
    <property type="match status" value="1"/>
</dbReference>
<dbReference type="GO" id="GO:0015074">
    <property type="term" value="P:DNA integration"/>
    <property type="evidence" value="ECO:0007669"/>
    <property type="project" value="TreeGrafter"/>
</dbReference>
<dbReference type="GO" id="GO:0003690">
    <property type="term" value="F:double-stranded DNA binding"/>
    <property type="evidence" value="ECO:0007669"/>
    <property type="project" value="TreeGrafter"/>
</dbReference>
<dbReference type="GO" id="GO:0046975">
    <property type="term" value="F:histone H3K36 methyltransferase activity"/>
    <property type="evidence" value="ECO:0007669"/>
    <property type="project" value="TreeGrafter"/>
</dbReference>
<dbReference type="GO" id="GO:0005634">
    <property type="term" value="C:nucleus"/>
    <property type="evidence" value="ECO:0007669"/>
    <property type="project" value="TreeGrafter"/>
</dbReference>
<dbReference type="GO" id="GO:0000014">
    <property type="term" value="F:single-stranded DNA endodeoxyribonuclease activity"/>
    <property type="evidence" value="ECO:0007669"/>
    <property type="project" value="TreeGrafter"/>
</dbReference>
<dbReference type="GO" id="GO:0003697">
    <property type="term" value="F:single-stranded DNA binding"/>
    <property type="evidence" value="ECO:0007669"/>
    <property type="project" value="TreeGrafter"/>
</dbReference>
<dbReference type="OrthoDB" id="10032414at2759"/>
<keyword evidence="1" id="KW-0808">Transferase</keyword>
<dbReference type="GO" id="GO:0032259">
    <property type="term" value="P:methylation"/>
    <property type="evidence" value="ECO:0007669"/>
    <property type="project" value="UniProtKB-KW"/>
</dbReference>
<dbReference type="EMBL" id="KQ434885">
    <property type="protein sequence ID" value="KZC10043.1"/>
    <property type="molecule type" value="Genomic_DNA"/>
</dbReference>
<dbReference type="GO" id="GO:0035861">
    <property type="term" value="C:site of double-strand break"/>
    <property type="evidence" value="ECO:0007669"/>
    <property type="project" value="TreeGrafter"/>
</dbReference>
<feature type="non-terminal residue" evidence="1">
    <location>
        <position position="1"/>
    </location>
</feature>
<dbReference type="GO" id="GO:0044774">
    <property type="term" value="P:mitotic DNA integrity checkpoint signaling"/>
    <property type="evidence" value="ECO:0007669"/>
    <property type="project" value="TreeGrafter"/>
</dbReference>
<keyword evidence="1" id="KW-0489">Methyltransferase</keyword>
<organism evidence="1 2">
    <name type="scientific">Dufourea novaeangliae</name>
    <name type="common">Sweat bee</name>
    <dbReference type="NCBI Taxonomy" id="178035"/>
    <lineage>
        <taxon>Eukaryota</taxon>
        <taxon>Metazoa</taxon>
        <taxon>Ecdysozoa</taxon>
        <taxon>Arthropoda</taxon>
        <taxon>Hexapoda</taxon>
        <taxon>Insecta</taxon>
        <taxon>Pterygota</taxon>
        <taxon>Neoptera</taxon>
        <taxon>Endopterygota</taxon>
        <taxon>Hymenoptera</taxon>
        <taxon>Apocrita</taxon>
        <taxon>Aculeata</taxon>
        <taxon>Apoidea</taxon>
        <taxon>Anthophila</taxon>
        <taxon>Halictidae</taxon>
        <taxon>Rophitinae</taxon>
        <taxon>Dufourea</taxon>
    </lineage>
</organism>
<dbReference type="Proteomes" id="UP000076502">
    <property type="component" value="Unassembled WGS sequence"/>
</dbReference>
<evidence type="ECO:0000313" key="1">
    <source>
        <dbReference type="EMBL" id="KZC10043.1"/>
    </source>
</evidence>
<keyword evidence="2" id="KW-1185">Reference proteome</keyword>
<dbReference type="PANTHER" id="PTHR46060:SF2">
    <property type="entry name" value="HISTONE-LYSINE N-METHYLTRANSFERASE SETMAR"/>
    <property type="match status" value="1"/>
</dbReference>
<sequence>LVNRKGVVFFHDNARPHTCVVTRQKLLELGWDVLPHPPYSPNVTPSDSHLFRSLHNSLPGKTFDSNEGVKIYIIQFFANKEKKFYERGIT</sequence>
<dbReference type="GO" id="GO:0000729">
    <property type="term" value="P:DNA double-strand break processing"/>
    <property type="evidence" value="ECO:0007669"/>
    <property type="project" value="TreeGrafter"/>
</dbReference>
<accession>A0A154PDW4</accession>
<dbReference type="GO" id="GO:0042800">
    <property type="term" value="F:histone H3K4 methyltransferase activity"/>
    <property type="evidence" value="ECO:0007669"/>
    <property type="project" value="TreeGrafter"/>
</dbReference>
<dbReference type="AlphaFoldDB" id="A0A154PDW4"/>
<dbReference type="GO" id="GO:0031297">
    <property type="term" value="P:replication fork processing"/>
    <property type="evidence" value="ECO:0007669"/>
    <property type="project" value="TreeGrafter"/>
</dbReference>
<dbReference type="STRING" id="178035.A0A154PDW4"/>
<dbReference type="GO" id="GO:0000793">
    <property type="term" value="C:condensed chromosome"/>
    <property type="evidence" value="ECO:0007669"/>
    <property type="project" value="TreeGrafter"/>
</dbReference>
<protein>
    <submittedName>
        <fullName evidence="1">Histone-lysine N-methyltransferase SETMAR</fullName>
    </submittedName>
</protein>
<dbReference type="GO" id="GO:0006303">
    <property type="term" value="P:double-strand break repair via nonhomologous end joining"/>
    <property type="evidence" value="ECO:0007669"/>
    <property type="project" value="TreeGrafter"/>
</dbReference>
<proteinExistence type="predicted"/>
<evidence type="ECO:0000313" key="2">
    <source>
        <dbReference type="Proteomes" id="UP000076502"/>
    </source>
</evidence>
<name>A0A154PDW4_DUFNO</name>